<reference evidence="2" key="1">
    <citation type="submission" date="2016-10" db="EMBL/GenBank/DDBJ databases">
        <authorList>
            <person name="Varghese N."/>
            <person name="Submissions S."/>
        </authorList>
    </citation>
    <scope>NUCLEOTIDE SEQUENCE [LARGE SCALE GENOMIC DNA]</scope>
    <source>
        <strain evidence="2">DSM 17724</strain>
    </source>
</reference>
<evidence type="ECO:0000313" key="2">
    <source>
        <dbReference type="Proteomes" id="UP000199469"/>
    </source>
</evidence>
<dbReference type="EMBL" id="FOIU01000003">
    <property type="protein sequence ID" value="SEW47342.1"/>
    <property type="molecule type" value="Genomic_DNA"/>
</dbReference>
<proteinExistence type="predicted"/>
<sequence length="153" mass="18518">MKHQFYREQQLNCDIQTAWKFFSSANNLSEITPKDMNFIVLTHFDNDEIYEGMTIDYYVSPLFGIKMKWQTEIIQVDFQKSFTDFQKKGPYKLWHHHHEFIENENGVLMKDTVDYELPFGFLGEIAHSVLVKKKLENIFNYRYKVLEERFNKK</sequence>
<dbReference type="OrthoDB" id="9793552at2"/>
<gene>
    <name evidence="1" type="ORF">SAMN05421841_3501</name>
</gene>
<evidence type="ECO:0000313" key="1">
    <source>
        <dbReference type="EMBL" id="SEW47342.1"/>
    </source>
</evidence>
<dbReference type="RefSeq" id="WP_089794891.1">
    <property type="nucleotide sequence ID" value="NZ_FOIU01000003.1"/>
</dbReference>
<keyword evidence="2" id="KW-1185">Reference proteome</keyword>
<dbReference type="Gene3D" id="3.30.530.20">
    <property type="match status" value="1"/>
</dbReference>
<dbReference type="InterPro" id="IPR023393">
    <property type="entry name" value="START-like_dom_sf"/>
</dbReference>
<protein>
    <submittedName>
        <fullName evidence="1">Ligand-binding SRPBCC domain-containing protein</fullName>
    </submittedName>
</protein>
<organism evidence="1 2">
    <name type="scientific">Chryseobacterium wanjuense</name>
    <dbReference type="NCBI Taxonomy" id="356305"/>
    <lineage>
        <taxon>Bacteria</taxon>
        <taxon>Pseudomonadati</taxon>
        <taxon>Bacteroidota</taxon>
        <taxon>Flavobacteriia</taxon>
        <taxon>Flavobacteriales</taxon>
        <taxon>Weeksellaceae</taxon>
        <taxon>Chryseobacterium group</taxon>
        <taxon>Chryseobacterium</taxon>
    </lineage>
</organism>
<dbReference type="SUPFAM" id="SSF55961">
    <property type="entry name" value="Bet v1-like"/>
    <property type="match status" value="1"/>
</dbReference>
<dbReference type="CDD" id="cd07820">
    <property type="entry name" value="SRPBCC_3"/>
    <property type="match status" value="1"/>
</dbReference>
<accession>A0A1I0S064</accession>
<name>A0A1I0S064_9FLAO</name>
<dbReference type="STRING" id="356305.SAMN05421841_3501"/>
<dbReference type="AlphaFoldDB" id="A0A1I0S064"/>
<dbReference type="Proteomes" id="UP000199469">
    <property type="component" value="Unassembled WGS sequence"/>
</dbReference>